<evidence type="ECO:0000256" key="1">
    <source>
        <dbReference type="ARBA" id="ARBA00022692"/>
    </source>
</evidence>
<name>A0A813HSG0_POLGL</name>
<feature type="transmembrane region" description="Helical" evidence="5">
    <location>
        <begin position="284"/>
        <end position="306"/>
    </location>
</feature>
<feature type="compositionally biased region" description="Polar residues" evidence="4">
    <location>
        <begin position="1"/>
        <end position="14"/>
    </location>
</feature>
<reference evidence="6" key="1">
    <citation type="submission" date="2021-02" db="EMBL/GenBank/DDBJ databases">
        <authorList>
            <person name="Dougan E. K."/>
            <person name="Rhodes N."/>
            <person name="Thang M."/>
            <person name="Chan C."/>
        </authorList>
    </citation>
    <scope>NUCLEOTIDE SEQUENCE</scope>
</reference>
<accession>A0A813HSG0</accession>
<organism evidence="6 7">
    <name type="scientific">Polarella glacialis</name>
    <name type="common">Dinoflagellate</name>
    <dbReference type="NCBI Taxonomy" id="89957"/>
    <lineage>
        <taxon>Eukaryota</taxon>
        <taxon>Sar</taxon>
        <taxon>Alveolata</taxon>
        <taxon>Dinophyceae</taxon>
        <taxon>Suessiales</taxon>
        <taxon>Suessiaceae</taxon>
        <taxon>Polarella</taxon>
    </lineage>
</organism>
<evidence type="ECO:0000256" key="5">
    <source>
        <dbReference type="SAM" id="Phobius"/>
    </source>
</evidence>
<feature type="transmembrane region" description="Helical" evidence="5">
    <location>
        <begin position="252"/>
        <end position="272"/>
    </location>
</feature>
<keyword evidence="7" id="KW-1185">Reference proteome</keyword>
<feature type="transmembrane region" description="Helical" evidence="5">
    <location>
        <begin position="227"/>
        <end position="246"/>
    </location>
</feature>
<evidence type="ECO:0008006" key="8">
    <source>
        <dbReference type="Google" id="ProtNLM"/>
    </source>
</evidence>
<gene>
    <name evidence="6" type="ORF">PGLA1383_LOCUS55464</name>
</gene>
<dbReference type="PANTHER" id="PTHR23121">
    <property type="entry name" value="SODIUM-DEPENDENT GLUCOSE TRANSPORTER 1"/>
    <property type="match status" value="1"/>
</dbReference>
<feature type="non-terminal residue" evidence="6">
    <location>
        <position position="409"/>
    </location>
</feature>
<sequence>HAGSGQARSTSPSWPSARRSRCSGSLFSIRASGYLLGATVGGRVLDRSPNPARLLLVSTGCSAFSTALLPQLRSVVLVNASLLCQGGVMGLLDTGGNVLMLTVWRGSRHVNAAVHGFHFLFGLGAFLAPVFVSTCLRFGLEAMQAWVVAGLSFVPACLGLMLLVLQPQPKTGSQAGADSPLGSIVLITGAFLFAYVGLEVAFGGYIDAFAVRHLQVSPLAGASLTSVYWGALCISRLAATLLTPYVNHLRYIQLHLLLACVSMAAFGVVSWSQPVDSTPLAQSVILFTFLYGFALGPLFPGALLVAEEKLAVTKETLDGRAAGFTVACAALGEMCLPLLTGFFFAQEATSFAPVQLVVCCLAGIIFALGSLVTVNATTAWLSGELPLSDCLWFVVACCCCCVFACACVL</sequence>
<feature type="transmembrane region" description="Helical" evidence="5">
    <location>
        <begin position="391"/>
        <end position="408"/>
    </location>
</feature>
<feature type="transmembrane region" description="Helical" evidence="5">
    <location>
        <begin position="184"/>
        <end position="206"/>
    </location>
</feature>
<proteinExistence type="predicted"/>
<dbReference type="OrthoDB" id="413079at2759"/>
<evidence type="ECO:0000256" key="2">
    <source>
        <dbReference type="ARBA" id="ARBA00022989"/>
    </source>
</evidence>
<feature type="transmembrane region" description="Helical" evidence="5">
    <location>
        <begin position="356"/>
        <end position="379"/>
    </location>
</feature>
<keyword evidence="2 5" id="KW-1133">Transmembrane helix</keyword>
<evidence type="ECO:0000313" key="6">
    <source>
        <dbReference type="EMBL" id="CAE8640679.1"/>
    </source>
</evidence>
<feature type="transmembrane region" description="Helical" evidence="5">
    <location>
        <begin position="112"/>
        <end position="133"/>
    </location>
</feature>
<evidence type="ECO:0000256" key="4">
    <source>
        <dbReference type="SAM" id="MobiDB-lite"/>
    </source>
</evidence>
<keyword evidence="3 5" id="KW-0472">Membrane</keyword>
<evidence type="ECO:0000256" key="3">
    <source>
        <dbReference type="ARBA" id="ARBA00023136"/>
    </source>
</evidence>
<evidence type="ECO:0000313" key="7">
    <source>
        <dbReference type="Proteomes" id="UP000654075"/>
    </source>
</evidence>
<feature type="transmembrane region" description="Helical" evidence="5">
    <location>
        <begin position="145"/>
        <end position="164"/>
    </location>
</feature>
<dbReference type="InterPro" id="IPR036259">
    <property type="entry name" value="MFS_trans_sf"/>
</dbReference>
<dbReference type="EMBL" id="CAJNNV010032667">
    <property type="protein sequence ID" value="CAE8640679.1"/>
    <property type="molecule type" value="Genomic_DNA"/>
</dbReference>
<protein>
    <recommendedName>
        <fullName evidence="8">Major facilitator superfamily (MFS) profile domain-containing protein</fullName>
    </recommendedName>
</protein>
<comment type="caution">
    <text evidence="6">The sequence shown here is derived from an EMBL/GenBank/DDBJ whole genome shotgun (WGS) entry which is preliminary data.</text>
</comment>
<dbReference type="PANTHER" id="PTHR23121:SF9">
    <property type="entry name" value="SODIUM-DEPENDENT GLUCOSE TRANSPORTER 1"/>
    <property type="match status" value="1"/>
</dbReference>
<feature type="transmembrane region" description="Helical" evidence="5">
    <location>
        <begin position="321"/>
        <end position="344"/>
    </location>
</feature>
<feature type="region of interest" description="Disordered" evidence="4">
    <location>
        <begin position="1"/>
        <end position="20"/>
    </location>
</feature>
<keyword evidence="1 5" id="KW-0812">Transmembrane</keyword>
<feature type="transmembrane region" description="Helical" evidence="5">
    <location>
        <begin position="76"/>
        <end position="92"/>
    </location>
</feature>
<dbReference type="AlphaFoldDB" id="A0A813HSG0"/>
<dbReference type="Gene3D" id="1.20.1250.20">
    <property type="entry name" value="MFS general substrate transporter like domains"/>
    <property type="match status" value="1"/>
</dbReference>
<dbReference type="SUPFAM" id="SSF103473">
    <property type="entry name" value="MFS general substrate transporter"/>
    <property type="match status" value="1"/>
</dbReference>
<dbReference type="Proteomes" id="UP000654075">
    <property type="component" value="Unassembled WGS sequence"/>
</dbReference>